<keyword evidence="2" id="KW-1185">Reference proteome</keyword>
<dbReference type="AlphaFoldDB" id="A0AAD6G814"/>
<dbReference type="EMBL" id="JAQIZZ010000012">
    <property type="protein sequence ID" value="KAJ5522867.1"/>
    <property type="molecule type" value="Genomic_DNA"/>
</dbReference>
<dbReference type="Proteomes" id="UP001220324">
    <property type="component" value="Unassembled WGS sequence"/>
</dbReference>
<gene>
    <name evidence="1" type="ORF">N7494_013297</name>
</gene>
<accession>A0AAD6G814</accession>
<organism evidence="1 2">
    <name type="scientific">Penicillium frequentans</name>
    <dbReference type="NCBI Taxonomy" id="3151616"/>
    <lineage>
        <taxon>Eukaryota</taxon>
        <taxon>Fungi</taxon>
        <taxon>Dikarya</taxon>
        <taxon>Ascomycota</taxon>
        <taxon>Pezizomycotina</taxon>
        <taxon>Eurotiomycetes</taxon>
        <taxon>Eurotiomycetidae</taxon>
        <taxon>Eurotiales</taxon>
        <taxon>Aspergillaceae</taxon>
        <taxon>Penicillium</taxon>
    </lineage>
</organism>
<reference evidence="1 2" key="1">
    <citation type="journal article" date="2023" name="IMA Fungus">
        <title>Comparative genomic study of the Penicillium genus elucidates a diverse pangenome and 15 lateral gene transfer events.</title>
        <authorList>
            <person name="Petersen C."/>
            <person name="Sorensen T."/>
            <person name="Nielsen M.R."/>
            <person name="Sondergaard T.E."/>
            <person name="Sorensen J.L."/>
            <person name="Fitzpatrick D.A."/>
            <person name="Frisvad J.C."/>
            <person name="Nielsen K.L."/>
        </authorList>
    </citation>
    <scope>NUCLEOTIDE SEQUENCE [LARGE SCALE GENOMIC DNA]</scope>
    <source>
        <strain evidence="1 2">IBT 35679</strain>
    </source>
</reference>
<protein>
    <submittedName>
        <fullName evidence="1">Uncharacterized protein</fullName>
    </submittedName>
</protein>
<comment type="caution">
    <text evidence="1">The sequence shown here is derived from an EMBL/GenBank/DDBJ whole genome shotgun (WGS) entry which is preliminary data.</text>
</comment>
<evidence type="ECO:0000313" key="2">
    <source>
        <dbReference type="Proteomes" id="UP001220324"/>
    </source>
</evidence>
<evidence type="ECO:0000313" key="1">
    <source>
        <dbReference type="EMBL" id="KAJ5522867.1"/>
    </source>
</evidence>
<sequence length="153" mass="16954">MEDEKRWLIPELLNRDRHGASILPLTILAKRGGVLGSQGTAIVDETVGRSLCRDVAFLSSADWLQSPRTVLAHKSSFLQATSEVRKWGVLGLKEIERSEKSVYGRYANAMNNVELWTNYRFPTPSSSRTKLSLNIEDSGSDTGLNNNAGFLSN</sequence>
<name>A0AAD6G814_9EURO</name>
<proteinExistence type="predicted"/>